<dbReference type="PANTHER" id="PTHR38834">
    <property type="entry name" value="PERIPLASMIC SUBSTRATE BINDING PROTEIN FAMILY 3"/>
    <property type="match status" value="1"/>
</dbReference>
<gene>
    <name evidence="2" type="ORF">GCL60_14460</name>
</gene>
<comment type="caution">
    <text evidence="2">The sequence shown here is derived from an EMBL/GenBank/DDBJ whole genome shotgun (WGS) entry which is preliminary data.</text>
</comment>
<dbReference type="AlphaFoldDB" id="A0A6N6VQX1"/>
<dbReference type="OrthoDB" id="5296667at2"/>
<proteinExistence type="predicted"/>
<evidence type="ECO:0000313" key="2">
    <source>
        <dbReference type="EMBL" id="KAB8037032.1"/>
    </source>
</evidence>
<protein>
    <submittedName>
        <fullName evidence="2">Transporter substrate-binding domain-containing protein</fullName>
    </submittedName>
</protein>
<dbReference type="Gene3D" id="3.40.190.10">
    <property type="entry name" value="Periplasmic binding protein-like II"/>
    <property type="match status" value="2"/>
</dbReference>
<keyword evidence="3" id="KW-1185">Reference proteome</keyword>
<accession>A0A6N6VQX1</accession>
<dbReference type="RefSeq" id="WP_153421449.1">
    <property type="nucleotide sequence ID" value="NZ_WFLM01000005.1"/>
</dbReference>
<evidence type="ECO:0000259" key="1">
    <source>
        <dbReference type="Pfam" id="PF00497"/>
    </source>
</evidence>
<dbReference type="InterPro" id="IPR001638">
    <property type="entry name" value="Solute-binding_3/MltF_N"/>
</dbReference>
<reference evidence="2 3" key="1">
    <citation type="submission" date="2019-10" db="EMBL/GenBank/DDBJ databases">
        <title>New species of Slilvanegrellaceae.</title>
        <authorList>
            <person name="Pitt A."/>
            <person name="Hahn M.W."/>
        </authorList>
    </citation>
    <scope>NUCLEOTIDE SEQUENCE [LARGE SCALE GENOMIC DNA]</scope>
    <source>
        <strain evidence="2 3">SP-Ram-0.45-NSY-1</strain>
    </source>
</reference>
<dbReference type="EMBL" id="WFLM01000005">
    <property type="protein sequence ID" value="KAB8037032.1"/>
    <property type="molecule type" value="Genomic_DNA"/>
</dbReference>
<dbReference type="SUPFAM" id="SSF53850">
    <property type="entry name" value="Periplasmic binding protein-like II"/>
    <property type="match status" value="1"/>
</dbReference>
<sequence length="247" mass="29145">MFCFTIYQKSILFLFILHLNCFSLEGSNSLKLVTGNDYSPYSDEKLKDGGIFSSIVKKILIKLNISYTLDFLPWARGYDMVKNSKYDATFPYVLTKERSLEVNFSKVSLVEIKSYIFTNNKNKINIEDFKGSIYCHSLGYFIEKPIQKILEYNETKKIQKFDQLSCINSIINFESDFTVLNDDQYNQYKKMKIKNFNVINKVDILININNLYIAFRKDINGDIIKKFDEEAKNYIKTDEYNKIRYQN</sequence>
<dbReference type="PANTHER" id="PTHR38834:SF3">
    <property type="entry name" value="SOLUTE-BINDING PROTEIN FAMILY 3_N-TERMINAL DOMAIN-CONTAINING PROTEIN"/>
    <property type="match status" value="1"/>
</dbReference>
<dbReference type="Proteomes" id="UP000437748">
    <property type="component" value="Unassembled WGS sequence"/>
</dbReference>
<organism evidence="2 3">
    <name type="scientific">Silvanigrella paludirubra</name>
    <dbReference type="NCBI Taxonomy" id="2499159"/>
    <lineage>
        <taxon>Bacteria</taxon>
        <taxon>Pseudomonadati</taxon>
        <taxon>Bdellovibrionota</taxon>
        <taxon>Oligoflexia</taxon>
        <taxon>Silvanigrellales</taxon>
        <taxon>Silvanigrellaceae</taxon>
        <taxon>Silvanigrella</taxon>
    </lineage>
</organism>
<name>A0A6N6VQX1_9BACT</name>
<evidence type="ECO:0000313" key="3">
    <source>
        <dbReference type="Proteomes" id="UP000437748"/>
    </source>
</evidence>
<feature type="domain" description="Solute-binding protein family 3/N-terminal" evidence="1">
    <location>
        <begin position="30"/>
        <end position="243"/>
    </location>
</feature>
<dbReference type="Pfam" id="PF00497">
    <property type="entry name" value="SBP_bac_3"/>
    <property type="match status" value="1"/>
</dbReference>